<dbReference type="Proteomes" id="UP000593568">
    <property type="component" value="Unassembled WGS sequence"/>
</dbReference>
<proteinExistence type="predicted"/>
<protein>
    <submittedName>
        <fullName evidence="1">Uncharacterized protein</fullName>
    </submittedName>
</protein>
<dbReference type="AlphaFoldDB" id="A0A7J9EXA7"/>
<comment type="caution">
    <text evidence="1">The sequence shown here is derived from an EMBL/GenBank/DDBJ whole genome shotgun (WGS) entry which is preliminary data.</text>
</comment>
<dbReference type="EMBL" id="JABEZW010000010">
    <property type="protein sequence ID" value="MBA0777669.1"/>
    <property type="molecule type" value="Genomic_DNA"/>
</dbReference>
<evidence type="ECO:0000313" key="2">
    <source>
        <dbReference type="Proteomes" id="UP000593568"/>
    </source>
</evidence>
<accession>A0A7J9EXA7</accession>
<organism evidence="1 2">
    <name type="scientific">Gossypium trilobum</name>
    <dbReference type="NCBI Taxonomy" id="34281"/>
    <lineage>
        <taxon>Eukaryota</taxon>
        <taxon>Viridiplantae</taxon>
        <taxon>Streptophyta</taxon>
        <taxon>Embryophyta</taxon>
        <taxon>Tracheophyta</taxon>
        <taxon>Spermatophyta</taxon>
        <taxon>Magnoliopsida</taxon>
        <taxon>eudicotyledons</taxon>
        <taxon>Gunneridae</taxon>
        <taxon>Pentapetalae</taxon>
        <taxon>rosids</taxon>
        <taxon>malvids</taxon>
        <taxon>Malvales</taxon>
        <taxon>Malvaceae</taxon>
        <taxon>Malvoideae</taxon>
        <taxon>Gossypium</taxon>
    </lineage>
</organism>
<name>A0A7J9EXA7_9ROSI</name>
<keyword evidence="2" id="KW-1185">Reference proteome</keyword>
<evidence type="ECO:0000313" key="1">
    <source>
        <dbReference type="EMBL" id="MBA0777669.1"/>
    </source>
</evidence>
<sequence>MASFSASASSPTIEFQESDMDKYLQQLQPYTFIQEHGFDLLMRNCKGIWENTIEREWMKFCLPTEEPLIIPVVQEFYLALKQKEAARPFYEMRSFVKVRGVNVLVTETSICQIYDAPYYYRDYLYQKKLKEFKNIDTNEVLIFLTTGKEMWTYQTGTAILETFNQELMTPKAKIWMKFARVPMERMDKTMNPLRKFLGDELIQAICSSTDETKRGKEKKRILGR</sequence>
<gene>
    <name evidence="1" type="ORF">Gotri_005662</name>
</gene>
<reference evidence="1 2" key="1">
    <citation type="journal article" date="2019" name="Genome Biol. Evol.">
        <title>Insights into the evolution of the New World diploid cottons (Gossypium, subgenus Houzingenia) based on genome sequencing.</title>
        <authorList>
            <person name="Grover C.E."/>
            <person name="Arick M.A. 2nd"/>
            <person name="Thrash A."/>
            <person name="Conover J.L."/>
            <person name="Sanders W.S."/>
            <person name="Peterson D.G."/>
            <person name="Frelichowski J.E."/>
            <person name="Scheffler J.A."/>
            <person name="Scheffler B.E."/>
            <person name="Wendel J.F."/>
        </authorList>
    </citation>
    <scope>NUCLEOTIDE SEQUENCE [LARGE SCALE GENOMIC DNA]</scope>
    <source>
        <strain evidence="1">8</strain>
        <tissue evidence="1">Leaf</tissue>
    </source>
</reference>